<comment type="subcellular location">
    <subcellularLocation>
        <location evidence="1">Cell membrane</location>
        <topology evidence="1">Multi-pass membrane protein</topology>
    </subcellularLocation>
</comment>
<evidence type="ECO:0000256" key="1">
    <source>
        <dbReference type="ARBA" id="ARBA00004651"/>
    </source>
</evidence>
<evidence type="ECO:0000256" key="7">
    <source>
        <dbReference type="SAM" id="Phobius"/>
    </source>
</evidence>
<proteinExistence type="predicted"/>
<keyword evidence="3" id="KW-0297">G-protein coupled receptor</keyword>
<dbReference type="Gene3D" id="1.20.1070.10">
    <property type="entry name" value="Rhodopsin 7-helix transmembrane proteins"/>
    <property type="match status" value="1"/>
</dbReference>
<feature type="transmembrane region" description="Helical" evidence="7">
    <location>
        <begin position="536"/>
        <end position="557"/>
    </location>
</feature>
<protein>
    <submittedName>
        <fullName evidence="8">Uncharacterized protein</fullName>
    </submittedName>
</protein>
<dbReference type="Proteomes" id="UP001159427">
    <property type="component" value="Unassembled WGS sequence"/>
</dbReference>
<keyword evidence="6" id="KW-0807">Transducer</keyword>
<reference evidence="8 9" key="1">
    <citation type="submission" date="2022-05" db="EMBL/GenBank/DDBJ databases">
        <authorList>
            <consortium name="Genoscope - CEA"/>
            <person name="William W."/>
        </authorList>
    </citation>
    <scope>NUCLEOTIDE SEQUENCE [LARGE SCALE GENOMIC DNA]</scope>
</reference>
<keyword evidence="4" id="KW-0675">Receptor</keyword>
<feature type="transmembrane region" description="Helical" evidence="7">
    <location>
        <begin position="503"/>
        <end position="530"/>
    </location>
</feature>
<gene>
    <name evidence="8" type="ORF">PEVE_00016573</name>
</gene>
<evidence type="ECO:0000256" key="5">
    <source>
        <dbReference type="ARBA" id="ARBA00023180"/>
    </source>
</evidence>
<keyword evidence="9" id="KW-1185">Reference proteome</keyword>
<sequence>MSAIISAVLKGTIGLMVKKGRDVAAEKMKDGDLTDQKLRGLIVSELNDIKGKLDALSQKDLKAAVDFFGTGLENLNGAVVAMRSANVSVEAGKVSESNEQEDSHELALLSDTDPGKTIAVAAGMRNMQLTELDETTKRLLSDAQEKFRLAVEYTTHAFNNEVLSTFDRVTAIRYRVMAAMLKSATETTRTTGDLKSALMSALPECERCLGILNSLPAVQNSFKVELSKGLLNIRGQFGKDERMQIISTVCQVNRAIYDAMRTVGKDVHVLVWPYVDIGEDQVDPLRDVRVLQMLEKSEKVDMEQYRITPGLSFDLKLGHYGNILRTNTLGQFLIGRMWETTVHVYDKNGTFQFSFNPQTDDANWTKIEITDFVTEDVSEKIYLLIGLHNEGCTLALFEVQVLNKTADLQYKFPVRYGERLIVSGSKLVILREWKAHVYNQNEPVAIGTVGIPQRFGQEFYGNVSTAFQAMFATTSVVCLVLISLERAFALICPFRHRVISTRAYIYSIIFVWFSGITVGAFTLLAVYGIVDFIHWIVVYCCILASCLLTICVTYLIVRRKVNTCRLDPTMVKNHSENGPDGDVTQDDSQSQYLVQQRVAALLRHCLKYS</sequence>
<keyword evidence="7" id="KW-0472">Membrane</keyword>
<evidence type="ECO:0000256" key="4">
    <source>
        <dbReference type="ARBA" id="ARBA00023170"/>
    </source>
</evidence>
<keyword evidence="2" id="KW-1003">Cell membrane</keyword>
<dbReference type="PANTHER" id="PTHR24246">
    <property type="entry name" value="OLFACTORY RECEPTOR AND ADENOSINE RECEPTOR"/>
    <property type="match status" value="1"/>
</dbReference>
<keyword evidence="7" id="KW-1133">Transmembrane helix</keyword>
<dbReference type="PANTHER" id="PTHR24246:SF27">
    <property type="entry name" value="ADENOSINE RECEPTOR, ISOFORM A"/>
    <property type="match status" value="1"/>
</dbReference>
<dbReference type="EMBL" id="CALNXI010000230">
    <property type="protein sequence ID" value="CAH3022721.1"/>
    <property type="molecule type" value="Genomic_DNA"/>
</dbReference>
<keyword evidence="7" id="KW-0812">Transmembrane</keyword>
<feature type="transmembrane region" description="Helical" evidence="7">
    <location>
        <begin position="459"/>
        <end position="482"/>
    </location>
</feature>
<evidence type="ECO:0000256" key="6">
    <source>
        <dbReference type="ARBA" id="ARBA00023224"/>
    </source>
</evidence>
<organism evidence="8 9">
    <name type="scientific">Porites evermanni</name>
    <dbReference type="NCBI Taxonomy" id="104178"/>
    <lineage>
        <taxon>Eukaryota</taxon>
        <taxon>Metazoa</taxon>
        <taxon>Cnidaria</taxon>
        <taxon>Anthozoa</taxon>
        <taxon>Hexacorallia</taxon>
        <taxon>Scleractinia</taxon>
        <taxon>Fungiina</taxon>
        <taxon>Poritidae</taxon>
        <taxon>Porites</taxon>
    </lineage>
</organism>
<evidence type="ECO:0000256" key="3">
    <source>
        <dbReference type="ARBA" id="ARBA00023040"/>
    </source>
</evidence>
<evidence type="ECO:0000313" key="9">
    <source>
        <dbReference type="Proteomes" id="UP001159427"/>
    </source>
</evidence>
<feature type="non-terminal residue" evidence="8">
    <location>
        <position position="609"/>
    </location>
</feature>
<keyword evidence="5" id="KW-0325">Glycoprotein</keyword>
<dbReference type="CDD" id="cd00637">
    <property type="entry name" value="7tm_classA_rhodopsin-like"/>
    <property type="match status" value="1"/>
</dbReference>
<evidence type="ECO:0000256" key="2">
    <source>
        <dbReference type="ARBA" id="ARBA00022475"/>
    </source>
</evidence>
<dbReference type="SUPFAM" id="SSF81321">
    <property type="entry name" value="Family A G protein-coupled receptor-like"/>
    <property type="match status" value="1"/>
</dbReference>
<accession>A0ABN8M2M4</accession>
<name>A0ABN8M2M4_9CNID</name>
<evidence type="ECO:0000313" key="8">
    <source>
        <dbReference type="EMBL" id="CAH3022721.1"/>
    </source>
</evidence>
<comment type="caution">
    <text evidence="8">The sequence shown here is derived from an EMBL/GenBank/DDBJ whole genome shotgun (WGS) entry which is preliminary data.</text>
</comment>